<feature type="compositionally biased region" description="Basic and acidic residues" evidence="1">
    <location>
        <begin position="250"/>
        <end position="263"/>
    </location>
</feature>
<evidence type="ECO:0000256" key="1">
    <source>
        <dbReference type="SAM" id="MobiDB-lite"/>
    </source>
</evidence>
<evidence type="ECO:0000313" key="2">
    <source>
        <dbReference type="EMBL" id="MCF2872587.1"/>
    </source>
</evidence>
<organism evidence="2 3">
    <name type="scientific">Octadecabacter dasysiphoniae</name>
    <dbReference type="NCBI Taxonomy" id="2909341"/>
    <lineage>
        <taxon>Bacteria</taxon>
        <taxon>Pseudomonadati</taxon>
        <taxon>Pseudomonadota</taxon>
        <taxon>Alphaproteobacteria</taxon>
        <taxon>Rhodobacterales</taxon>
        <taxon>Roseobacteraceae</taxon>
        <taxon>Octadecabacter</taxon>
    </lineage>
</organism>
<proteinExistence type="predicted"/>
<accession>A0ABS9D0M3</accession>
<dbReference type="EMBL" id="JAKGAQ010000004">
    <property type="protein sequence ID" value="MCF2872587.1"/>
    <property type="molecule type" value="Genomic_DNA"/>
</dbReference>
<sequence length="286" mass="32703">MKRLQICRTAAWNPNAGDAKITNDRSTLPVFQDTPKKEKIGGREMNPYEELSGDDHVAFLQIEKEFRQQMENMQEDQNSNWSYLTADYMNKTLAAATALNIDALTGFSVSTRDSDEHRENFDDFLRAVDNVIVQMRIMNSRTRNAMTVGLTEAQKSKIHHLIEKIRTEVEGSTTPEDKKDKLFDILNNLAKEVSKNRTRYERFADLARSLAGLSGDVERAGARPWWPWFEKIMDLIDDAKEAEPQLPKPPEIRKIEPPRKELPKPSGGYGDRGGYDAKDPDDEIPF</sequence>
<keyword evidence="3" id="KW-1185">Reference proteome</keyword>
<name>A0ABS9D0M3_9RHOB</name>
<reference evidence="2 3" key="1">
    <citation type="submission" date="2022-01" db="EMBL/GenBank/DDBJ databases">
        <title>Octadecabacter sp. nov., isolated from a marine alga.</title>
        <authorList>
            <person name="Jin M.S."/>
            <person name="Kim H.M."/>
            <person name="Han D.M."/>
            <person name="Jung J.J."/>
            <person name="Jeon C.O."/>
        </authorList>
    </citation>
    <scope>NUCLEOTIDE SEQUENCE [LARGE SCALE GENOMIC DNA]</scope>
    <source>
        <strain evidence="2 3">G9-8</strain>
    </source>
</reference>
<dbReference type="Proteomes" id="UP001200557">
    <property type="component" value="Unassembled WGS sequence"/>
</dbReference>
<dbReference type="RefSeq" id="WP_235226910.1">
    <property type="nucleotide sequence ID" value="NZ_JAKGAQ010000004.1"/>
</dbReference>
<evidence type="ECO:0000313" key="3">
    <source>
        <dbReference type="Proteomes" id="UP001200557"/>
    </source>
</evidence>
<feature type="region of interest" description="Disordered" evidence="1">
    <location>
        <begin position="240"/>
        <end position="286"/>
    </location>
</feature>
<protein>
    <submittedName>
        <fullName evidence="2">Uncharacterized protein</fullName>
    </submittedName>
</protein>
<comment type="caution">
    <text evidence="2">The sequence shown here is derived from an EMBL/GenBank/DDBJ whole genome shotgun (WGS) entry which is preliminary data.</text>
</comment>
<gene>
    <name evidence="2" type="ORF">L0664_16040</name>
</gene>